<evidence type="ECO:0000256" key="8">
    <source>
        <dbReference type="ARBA" id="ARBA00022777"/>
    </source>
</evidence>
<dbReference type="SUPFAM" id="SSF158472">
    <property type="entry name" value="HAMP domain-like"/>
    <property type="match status" value="1"/>
</dbReference>
<feature type="transmembrane region" description="Helical" evidence="10">
    <location>
        <begin position="7"/>
        <end position="26"/>
    </location>
</feature>
<dbReference type="InterPro" id="IPR003661">
    <property type="entry name" value="HisK_dim/P_dom"/>
</dbReference>
<evidence type="ECO:0000313" key="14">
    <source>
        <dbReference type="Proteomes" id="UP000553948"/>
    </source>
</evidence>
<dbReference type="Pfam" id="PF00672">
    <property type="entry name" value="HAMP"/>
    <property type="match status" value="1"/>
</dbReference>
<dbReference type="InterPro" id="IPR036097">
    <property type="entry name" value="HisK_dim/P_sf"/>
</dbReference>
<keyword evidence="10" id="KW-0812">Transmembrane</keyword>
<keyword evidence="6" id="KW-0808">Transferase</keyword>
<dbReference type="SMART" id="SM00304">
    <property type="entry name" value="HAMP"/>
    <property type="match status" value="1"/>
</dbReference>
<dbReference type="EC" id="2.7.13.3" evidence="3"/>
<dbReference type="InterPro" id="IPR004358">
    <property type="entry name" value="Sig_transdc_His_kin-like_C"/>
</dbReference>
<dbReference type="Gene3D" id="3.30.565.10">
    <property type="entry name" value="Histidine kinase-like ATPase, C-terminal domain"/>
    <property type="match status" value="1"/>
</dbReference>
<protein>
    <recommendedName>
        <fullName evidence="3">histidine kinase</fullName>
        <ecNumber evidence="3">2.7.13.3</ecNumber>
    </recommendedName>
</protein>
<dbReference type="InterPro" id="IPR038428">
    <property type="entry name" value="HK_sensor_dom_sf"/>
</dbReference>
<proteinExistence type="predicted"/>
<evidence type="ECO:0000259" key="12">
    <source>
        <dbReference type="PROSITE" id="PS50885"/>
    </source>
</evidence>
<dbReference type="AlphaFoldDB" id="A0A7W2L2Z4"/>
<dbReference type="InterPro" id="IPR050980">
    <property type="entry name" value="2C_sensor_his_kinase"/>
</dbReference>
<dbReference type="InterPro" id="IPR031930">
    <property type="entry name" value="HK_sensor"/>
</dbReference>
<dbReference type="InterPro" id="IPR003660">
    <property type="entry name" value="HAMP_dom"/>
</dbReference>
<keyword evidence="5" id="KW-0597">Phosphoprotein</keyword>
<organism evidence="13 14">
    <name type="scientific">Pseudomonas putida</name>
    <name type="common">Arthrobacter siderocapsulatus</name>
    <dbReference type="NCBI Taxonomy" id="303"/>
    <lineage>
        <taxon>Bacteria</taxon>
        <taxon>Pseudomonadati</taxon>
        <taxon>Pseudomonadota</taxon>
        <taxon>Gammaproteobacteria</taxon>
        <taxon>Pseudomonadales</taxon>
        <taxon>Pseudomonadaceae</taxon>
        <taxon>Pseudomonas</taxon>
    </lineage>
</organism>
<evidence type="ECO:0000256" key="9">
    <source>
        <dbReference type="ARBA" id="ARBA00022840"/>
    </source>
</evidence>
<evidence type="ECO:0000256" key="1">
    <source>
        <dbReference type="ARBA" id="ARBA00000085"/>
    </source>
</evidence>
<dbReference type="Gene3D" id="3.30.450.170">
    <property type="entry name" value="Two-component histidine kinase, sensor domain"/>
    <property type="match status" value="1"/>
</dbReference>
<name>A0A7W2L2Z4_PSEPU</name>
<dbReference type="Gene3D" id="1.10.287.130">
    <property type="match status" value="1"/>
</dbReference>
<dbReference type="PROSITE" id="PS50885">
    <property type="entry name" value="HAMP"/>
    <property type="match status" value="1"/>
</dbReference>
<comment type="catalytic activity">
    <reaction evidence="1">
        <text>ATP + protein L-histidine = ADP + protein N-phospho-L-histidine.</text>
        <dbReference type="EC" id="2.7.13.3"/>
    </reaction>
</comment>
<dbReference type="RefSeq" id="WP_176516100.1">
    <property type="nucleotide sequence ID" value="NZ_CP060529.1"/>
</dbReference>
<keyword evidence="7" id="KW-0547">Nucleotide-binding</keyword>
<keyword evidence="8 13" id="KW-0418">Kinase</keyword>
<feature type="domain" description="Histidine kinase" evidence="11">
    <location>
        <begin position="239"/>
        <end position="443"/>
    </location>
</feature>
<dbReference type="GO" id="GO:0000155">
    <property type="term" value="F:phosphorelay sensor kinase activity"/>
    <property type="evidence" value="ECO:0007669"/>
    <property type="project" value="InterPro"/>
</dbReference>
<evidence type="ECO:0000256" key="7">
    <source>
        <dbReference type="ARBA" id="ARBA00022741"/>
    </source>
</evidence>
<evidence type="ECO:0000256" key="6">
    <source>
        <dbReference type="ARBA" id="ARBA00022679"/>
    </source>
</evidence>
<evidence type="ECO:0000313" key="13">
    <source>
        <dbReference type="EMBL" id="MBA6117515.1"/>
    </source>
</evidence>
<sequence length="445" mass="50286">MRRHPLLWKLALLQVGFCLLLTWLIWTWGLSVERSTYFLSPADQAYMARYAQQAEDAWRSGGAAGAEAYRRQLEADEDTWVALIGPRLESLGSTPLTAEEAGHLTFMRKLDWPMSRRLQDELPYVSIAFPEHPQDGRLVIQLPERLLPTGLTPWTHVITHGVAPALLALLMGLALYRHLVAPLNRLRDRADALRADDLDSPGLPLQERRDELGELAQAFEHMAGRLRQSLDQQRLLLRTLSHELRTPLARLRIAHDSDLPPAQLRERLDREVYDMQKLLEDTLDLAWMDTEQPQLLTEPVLVLSVWEALCQDSCFESGWDPSRLRCSLDTTCVVQAHLDSLAQALENLLRNAIRHSPVDGNISLDGWREGDHWHLRLSDQGPGVPHDALDRIFKPYQRLADSGAGFGLGLAIARRAIELQGGRLWACNGHPGLHLHLLLPIAKNV</sequence>
<comment type="subcellular location">
    <subcellularLocation>
        <location evidence="2">Cell membrane</location>
        <topology evidence="2">Multi-pass membrane protein</topology>
    </subcellularLocation>
</comment>
<evidence type="ECO:0000256" key="2">
    <source>
        <dbReference type="ARBA" id="ARBA00004651"/>
    </source>
</evidence>
<dbReference type="PRINTS" id="PR00344">
    <property type="entry name" value="BCTRLSENSOR"/>
</dbReference>
<dbReference type="GO" id="GO:0005524">
    <property type="term" value="F:ATP binding"/>
    <property type="evidence" value="ECO:0007669"/>
    <property type="project" value="UniProtKB-KW"/>
</dbReference>
<evidence type="ECO:0000256" key="3">
    <source>
        <dbReference type="ARBA" id="ARBA00012438"/>
    </source>
</evidence>
<dbReference type="InterPro" id="IPR003594">
    <property type="entry name" value="HATPase_dom"/>
</dbReference>
<dbReference type="Proteomes" id="UP000553948">
    <property type="component" value="Unassembled WGS sequence"/>
</dbReference>
<dbReference type="InterPro" id="IPR036890">
    <property type="entry name" value="HATPase_C_sf"/>
</dbReference>
<dbReference type="PROSITE" id="PS50109">
    <property type="entry name" value="HIS_KIN"/>
    <property type="match status" value="1"/>
</dbReference>
<dbReference type="CDD" id="cd00082">
    <property type="entry name" value="HisKA"/>
    <property type="match status" value="1"/>
</dbReference>
<reference evidence="13 14" key="1">
    <citation type="submission" date="2020-07" db="EMBL/GenBank/DDBJ databases">
        <title>Diversity of carbapenemase encoding genes among Pseudomonas putida group clinical isolates in a tertiary Brazilian hospital.</title>
        <authorList>
            <person name="Alberto-Lei F."/>
            <person name="Nodari C.S."/>
            <person name="Streling A.P."/>
            <person name="Paulino J.T."/>
            <person name="Bessa-Neto F.O."/>
            <person name="Cayo R."/>
            <person name="Gales A.C."/>
        </authorList>
    </citation>
    <scope>NUCLEOTIDE SEQUENCE [LARGE SCALE GENOMIC DNA]</scope>
    <source>
        <strain evidence="13 14">12464</strain>
    </source>
</reference>
<feature type="domain" description="HAMP" evidence="12">
    <location>
        <begin position="177"/>
        <end position="231"/>
    </location>
</feature>
<evidence type="ECO:0000259" key="11">
    <source>
        <dbReference type="PROSITE" id="PS50109"/>
    </source>
</evidence>
<gene>
    <name evidence="13" type="ORF">H4C47_17470</name>
</gene>
<dbReference type="Pfam" id="PF00512">
    <property type="entry name" value="HisKA"/>
    <property type="match status" value="1"/>
</dbReference>
<dbReference type="GO" id="GO:0005886">
    <property type="term" value="C:plasma membrane"/>
    <property type="evidence" value="ECO:0007669"/>
    <property type="project" value="UniProtKB-SubCell"/>
</dbReference>
<dbReference type="SUPFAM" id="SSF47384">
    <property type="entry name" value="Homodimeric domain of signal transducing histidine kinase"/>
    <property type="match status" value="1"/>
</dbReference>
<dbReference type="EMBL" id="JACGDG010000015">
    <property type="protein sequence ID" value="MBA6117515.1"/>
    <property type="molecule type" value="Genomic_DNA"/>
</dbReference>
<dbReference type="PANTHER" id="PTHR44936:SF10">
    <property type="entry name" value="SENSOR PROTEIN RSTB"/>
    <property type="match status" value="1"/>
</dbReference>
<keyword evidence="10" id="KW-0472">Membrane</keyword>
<dbReference type="CDD" id="cd06225">
    <property type="entry name" value="HAMP"/>
    <property type="match status" value="1"/>
</dbReference>
<evidence type="ECO:0000256" key="5">
    <source>
        <dbReference type="ARBA" id="ARBA00022553"/>
    </source>
</evidence>
<keyword evidence="10" id="KW-1133">Transmembrane helix</keyword>
<dbReference type="Pfam" id="PF16750">
    <property type="entry name" value="HK_sensor"/>
    <property type="match status" value="1"/>
</dbReference>
<dbReference type="InterPro" id="IPR005467">
    <property type="entry name" value="His_kinase_dom"/>
</dbReference>
<accession>A0A7W2L2Z4</accession>
<dbReference type="PANTHER" id="PTHR44936">
    <property type="entry name" value="SENSOR PROTEIN CREC"/>
    <property type="match status" value="1"/>
</dbReference>
<evidence type="ECO:0000256" key="4">
    <source>
        <dbReference type="ARBA" id="ARBA00022475"/>
    </source>
</evidence>
<dbReference type="SMART" id="SM00388">
    <property type="entry name" value="HisKA"/>
    <property type="match status" value="1"/>
</dbReference>
<evidence type="ECO:0000256" key="10">
    <source>
        <dbReference type="SAM" id="Phobius"/>
    </source>
</evidence>
<comment type="caution">
    <text evidence="13">The sequence shown here is derived from an EMBL/GenBank/DDBJ whole genome shotgun (WGS) entry which is preliminary data.</text>
</comment>
<dbReference type="SMART" id="SM00387">
    <property type="entry name" value="HATPase_c"/>
    <property type="match status" value="1"/>
</dbReference>
<keyword evidence="9" id="KW-0067">ATP-binding</keyword>
<dbReference type="Pfam" id="PF02518">
    <property type="entry name" value="HATPase_c"/>
    <property type="match status" value="1"/>
</dbReference>
<dbReference type="SUPFAM" id="SSF55874">
    <property type="entry name" value="ATPase domain of HSP90 chaperone/DNA topoisomerase II/histidine kinase"/>
    <property type="match status" value="1"/>
</dbReference>
<keyword evidence="4" id="KW-1003">Cell membrane</keyword>